<dbReference type="EMBL" id="PCWW01000007">
    <property type="protein sequence ID" value="PIR14016.1"/>
    <property type="molecule type" value="Genomic_DNA"/>
</dbReference>
<evidence type="ECO:0000259" key="1">
    <source>
        <dbReference type="Pfam" id="PF00534"/>
    </source>
</evidence>
<sequence length="385" mass="43649">MKIVFIGQKGIPAKGGGVERHVEELATRLVRAGHEVMVYTRPGYVCKNLKEYKGVKLISLPSIHTKHFDAITSTFLACLDLIFKREVDIVHFHSIGPSSLILLVKIFKPRVPVIATFHTQCYYHKKWGVIARAYLKFGEFICCLMADKTIAVSKNLKKYGENKYKRKMYYIPNGVSIGNNLKPYKIKNWNLKEGGYILTVSRLVKHKGLHYLIEAYKDLKTDKKLVITGGGAFTDDYVEELKLISEGNKNIIFTGNQIGDALSELYSNAYFFVQSSEFEGLSIALLEAMSYGRAVLVSDIPGNKEVVEEISLTFRNKDVVDLGKKMEHLLENPELVKEIGRVGKARVKKYYNWEDIVDDIINVYKNVLGNKKLPEKISELSKVSV</sequence>
<dbReference type="GO" id="GO:0016758">
    <property type="term" value="F:hexosyltransferase activity"/>
    <property type="evidence" value="ECO:0007669"/>
    <property type="project" value="TreeGrafter"/>
</dbReference>
<evidence type="ECO:0000313" key="3">
    <source>
        <dbReference type="EMBL" id="PIR14016.1"/>
    </source>
</evidence>
<accession>A0A2M6KA38</accession>
<dbReference type="Pfam" id="PF00534">
    <property type="entry name" value="Glycos_transf_1"/>
    <property type="match status" value="1"/>
</dbReference>
<dbReference type="CDD" id="cd03801">
    <property type="entry name" value="GT4_PimA-like"/>
    <property type="match status" value="1"/>
</dbReference>
<dbReference type="InterPro" id="IPR001296">
    <property type="entry name" value="Glyco_trans_1"/>
</dbReference>
<dbReference type="AlphaFoldDB" id="A0A2M6KA38"/>
<feature type="domain" description="Glycosyltransferase subfamily 4-like N-terminal" evidence="2">
    <location>
        <begin position="16"/>
        <end position="176"/>
    </location>
</feature>
<dbReference type="SUPFAM" id="SSF53756">
    <property type="entry name" value="UDP-Glycosyltransferase/glycogen phosphorylase"/>
    <property type="match status" value="1"/>
</dbReference>
<dbReference type="Proteomes" id="UP000230869">
    <property type="component" value="Unassembled WGS sequence"/>
</dbReference>
<protein>
    <submittedName>
        <fullName evidence="3">Glycosyl transferase family 1</fullName>
    </submittedName>
</protein>
<evidence type="ECO:0000259" key="2">
    <source>
        <dbReference type="Pfam" id="PF13439"/>
    </source>
</evidence>
<dbReference type="InterPro" id="IPR050194">
    <property type="entry name" value="Glycosyltransferase_grp1"/>
</dbReference>
<reference evidence="3 4" key="1">
    <citation type="submission" date="2017-09" db="EMBL/GenBank/DDBJ databases">
        <title>Depth-based differentiation of microbial function through sediment-hosted aquifers and enrichment of novel symbionts in the deep terrestrial subsurface.</title>
        <authorList>
            <person name="Probst A.J."/>
            <person name="Ladd B."/>
            <person name="Jarett J.K."/>
            <person name="Geller-Mcgrath D.E."/>
            <person name="Sieber C.M."/>
            <person name="Emerson J.B."/>
            <person name="Anantharaman K."/>
            <person name="Thomas B.C."/>
            <person name="Malmstrom R."/>
            <person name="Stieglmeier M."/>
            <person name="Klingl A."/>
            <person name="Woyke T."/>
            <person name="Ryan C.M."/>
            <person name="Banfield J.F."/>
        </authorList>
    </citation>
    <scope>NUCLEOTIDE SEQUENCE [LARGE SCALE GENOMIC DNA]</scope>
    <source>
        <strain evidence="3">CG11_big_fil_rev_8_21_14_0_20_39_10</strain>
    </source>
</reference>
<feature type="domain" description="Glycosyl transferase family 1" evidence="1">
    <location>
        <begin position="192"/>
        <end position="344"/>
    </location>
</feature>
<name>A0A2M6KA38_9BACT</name>
<dbReference type="InterPro" id="IPR028098">
    <property type="entry name" value="Glyco_trans_4-like_N"/>
</dbReference>
<dbReference type="PANTHER" id="PTHR45947">
    <property type="entry name" value="SULFOQUINOVOSYL TRANSFERASE SQD2"/>
    <property type="match status" value="1"/>
</dbReference>
<dbReference type="Pfam" id="PF13439">
    <property type="entry name" value="Glyco_transf_4"/>
    <property type="match status" value="1"/>
</dbReference>
<proteinExistence type="predicted"/>
<evidence type="ECO:0000313" key="4">
    <source>
        <dbReference type="Proteomes" id="UP000230869"/>
    </source>
</evidence>
<dbReference type="Gene3D" id="3.40.50.2000">
    <property type="entry name" value="Glycogen Phosphorylase B"/>
    <property type="match status" value="2"/>
</dbReference>
<organism evidence="3 4">
    <name type="scientific">Candidatus Falkowbacteria bacterium CG11_big_fil_rev_8_21_14_0_20_39_10</name>
    <dbReference type="NCBI Taxonomy" id="1974570"/>
    <lineage>
        <taxon>Bacteria</taxon>
        <taxon>Candidatus Falkowiibacteriota</taxon>
    </lineage>
</organism>
<dbReference type="PANTHER" id="PTHR45947:SF3">
    <property type="entry name" value="SULFOQUINOVOSYL TRANSFERASE SQD2"/>
    <property type="match status" value="1"/>
</dbReference>
<comment type="caution">
    <text evidence="3">The sequence shown here is derived from an EMBL/GenBank/DDBJ whole genome shotgun (WGS) entry which is preliminary data.</text>
</comment>
<keyword evidence="3" id="KW-0808">Transferase</keyword>
<gene>
    <name evidence="3" type="ORF">COV49_00295</name>
</gene>